<dbReference type="AlphaFoldDB" id="A0A330LL59"/>
<evidence type="ECO:0000313" key="1">
    <source>
        <dbReference type="EMBL" id="SQD76936.1"/>
    </source>
</evidence>
<name>A0A330LL59_9GAMM</name>
<reference evidence="2" key="1">
    <citation type="submission" date="2018-05" db="EMBL/GenBank/DDBJ databases">
        <authorList>
            <person name="Cea G.-C."/>
            <person name="William W."/>
        </authorList>
    </citation>
    <scope>NUCLEOTIDE SEQUENCE [LARGE SCALE GENOMIC DNA]</scope>
    <source>
        <strain evidence="2">DB21MT 5</strain>
    </source>
</reference>
<organism evidence="1 2">
    <name type="scientific">Moritella yayanosii</name>
    <dbReference type="NCBI Taxonomy" id="69539"/>
    <lineage>
        <taxon>Bacteria</taxon>
        <taxon>Pseudomonadati</taxon>
        <taxon>Pseudomonadota</taxon>
        <taxon>Gammaproteobacteria</taxon>
        <taxon>Alteromonadales</taxon>
        <taxon>Moritellaceae</taxon>
        <taxon>Moritella</taxon>
    </lineage>
</organism>
<gene>
    <name evidence="1" type="ORF">MORIYA_0458</name>
</gene>
<dbReference type="KEGG" id="mya:MORIYA_0458"/>
<accession>A0A330LL59</accession>
<dbReference type="EMBL" id="LS483250">
    <property type="protein sequence ID" value="SQD76936.1"/>
    <property type="molecule type" value="Genomic_DNA"/>
</dbReference>
<keyword evidence="2" id="KW-1185">Reference proteome</keyword>
<sequence length="63" mass="7243">MLANVNTRLNILFNKPRCHFHSRTSAYTWANIGYSTNYTSHSLTVCVDIKQCANFIELVNVNH</sequence>
<protein>
    <submittedName>
        <fullName evidence="1">Uncharacterized protein</fullName>
    </submittedName>
</protein>
<dbReference type="Proteomes" id="UP000250163">
    <property type="component" value="Chromosome MORIYA"/>
</dbReference>
<proteinExistence type="predicted"/>
<evidence type="ECO:0000313" key="2">
    <source>
        <dbReference type="Proteomes" id="UP000250163"/>
    </source>
</evidence>